<dbReference type="InterPro" id="IPR038966">
    <property type="entry name" value="TMA17"/>
</dbReference>
<dbReference type="AlphaFoldDB" id="A0AAN8A841"/>
<evidence type="ECO:0000313" key="3">
    <source>
        <dbReference type="Proteomes" id="UP001306508"/>
    </source>
</evidence>
<organism evidence="2 3">
    <name type="scientific">Arxiozyma heterogenica</name>
    <dbReference type="NCBI Taxonomy" id="278026"/>
    <lineage>
        <taxon>Eukaryota</taxon>
        <taxon>Fungi</taxon>
        <taxon>Dikarya</taxon>
        <taxon>Ascomycota</taxon>
        <taxon>Saccharomycotina</taxon>
        <taxon>Saccharomycetes</taxon>
        <taxon>Saccharomycetales</taxon>
        <taxon>Saccharomycetaceae</taxon>
        <taxon>Arxiozyma</taxon>
    </lineage>
</organism>
<proteinExistence type="predicted"/>
<dbReference type="Proteomes" id="UP001306508">
    <property type="component" value="Unassembled WGS sequence"/>
</dbReference>
<comment type="caution">
    <text evidence="2">The sequence shown here is derived from an EMBL/GenBank/DDBJ whole genome shotgun (WGS) entry which is preliminary data.</text>
</comment>
<accession>A0AAN8A841</accession>
<dbReference type="PANTHER" id="PTHR40422:SF1">
    <property type="entry name" value="TRANSLATION MACHINERY-ASSOCIATED PROTEIN 17"/>
    <property type="match status" value="1"/>
</dbReference>
<feature type="region of interest" description="Disordered" evidence="1">
    <location>
        <begin position="119"/>
        <end position="153"/>
    </location>
</feature>
<dbReference type="GO" id="GO:0030674">
    <property type="term" value="F:protein-macromolecule adaptor activity"/>
    <property type="evidence" value="ECO:0007669"/>
    <property type="project" value="TreeGrafter"/>
</dbReference>
<evidence type="ECO:0000313" key="2">
    <source>
        <dbReference type="EMBL" id="KAK5781967.1"/>
    </source>
</evidence>
<evidence type="ECO:0000256" key="1">
    <source>
        <dbReference type="SAM" id="MobiDB-lite"/>
    </source>
</evidence>
<feature type="compositionally biased region" description="Polar residues" evidence="1">
    <location>
        <begin position="140"/>
        <end position="153"/>
    </location>
</feature>
<dbReference type="EMBL" id="JAWIZZ010000023">
    <property type="protein sequence ID" value="KAK5781967.1"/>
    <property type="molecule type" value="Genomic_DNA"/>
</dbReference>
<keyword evidence="3" id="KW-1185">Reference proteome</keyword>
<protein>
    <submittedName>
        <fullName evidence="2">Uncharacterized protein</fullName>
    </submittedName>
</protein>
<dbReference type="PANTHER" id="PTHR40422">
    <property type="entry name" value="TRANSLATION MACHINERY-ASSOCIATED PROTEIN 17"/>
    <property type="match status" value="1"/>
</dbReference>
<reference evidence="3" key="1">
    <citation type="submission" date="2023-07" db="EMBL/GenBank/DDBJ databases">
        <title>A draft genome of Kazachstania heterogenica Y-27499.</title>
        <authorList>
            <person name="Donic C."/>
            <person name="Kralova J.S."/>
            <person name="Fidel L."/>
            <person name="Ben-Dor S."/>
            <person name="Jung S."/>
        </authorList>
    </citation>
    <scope>NUCLEOTIDE SEQUENCE [LARGE SCALE GENOMIC DNA]</scope>
    <source>
        <strain evidence="3">Y27499</strain>
    </source>
</reference>
<gene>
    <name evidence="2" type="ORF">RI543_000620</name>
</gene>
<sequence length="153" mass="17893">MKHTASGTKEPVQIEEFKAAIRDMSNDELNNIRIEIENSLKHLRRSNARLQAYINKIEGREYHYEDNELLDDLSADELDSIDYKDLQLYSESLNENNIILKNYEERIDALNQENIFRTSGLPKKNNISNTRDKKQDTDSEILNTSEKPNSIYL</sequence>
<name>A0AAN8A841_9SACH</name>
<dbReference type="GO" id="GO:0070682">
    <property type="term" value="P:proteasome regulatory particle assembly"/>
    <property type="evidence" value="ECO:0007669"/>
    <property type="project" value="InterPro"/>
</dbReference>